<keyword evidence="2" id="KW-0378">Hydrolase</keyword>
<dbReference type="InterPro" id="IPR029052">
    <property type="entry name" value="Metallo-depent_PP-like"/>
</dbReference>
<dbReference type="InterPro" id="IPR036907">
    <property type="entry name" value="5'-Nucleotdase_C_sf"/>
</dbReference>
<dbReference type="Pfam" id="PF00149">
    <property type="entry name" value="Metallophos"/>
    <property type="match status" value="1"/>
</dbReference>
<dbReference type="InterPro" id="IPR004843">
    <property type="entry name" value="Calcineurin-like_PHP"/>
</dbReference>
<dbReference type="Gene3D" id="3.60.21.10">
    <property type="match status" value="1"/>
</dbReference>
<accession>A0A2R6XY74</accession>
<dbReference type="InterPro" id="IPR008334">
    <property type="entry name" value="5'-Nucleotdase_C"/>
</dbReference>
<evidence type="ECO:0000256" key="2">
    <source>
        <dbReference type="RuleBase" id="RU362119"/>
    </source>
</evidence>
<dbReference type="Proteomes" id="UP000244338">
    <property type="component" value="Unassembled WGS sequence"/>
</dbReference>
<dbReference type="AlphaFoldDB" id="A0A2R6XY74"/>
<dbReference type="GO" id="GO:0016787">
    <property type="term" value="F:hydrolase activity"/>
    <property type="evidence" value="ECO:0007669"/>
    <property type="project" value="UniProtKB-KW"/>
</dbReference>
<name>A0A2R6XY74_9BACL</name>
<feature type="domain" description="5'-Nucleotidase C-terminal" evidence="4">
    <location>
        <begin position="323"/>
        <end position="446"/>
    </location>
</feature>
<dbReference type="PANTHER" id="PTHR11575">
    <property type="entry name" value="5'-NUCLEOTIDASE-RELATED"/>
    <property type="match status" value="1"/>
</dbReference>
<feature type="domain" description="Calcineurin-like phosphoesterase" evidence="3">
    <location>
        <begin position="8"/>
        <end position="224"/>
    </location>
</feature>
<comment type="caution">
    <text evidence="5">The sequence shown here is derived from an EMBL/GenBank/DDBJ whole genome shotgun (WGS) entry which is preliminary data.</text>
</comment>
<keyword evidence="1" id="KW-0732">Signal</keyword>
<reference evidence="6" key="1">
    <citation type="journal article" date="2018" name="Sci. Rep.">
        <title>Lignite coal burning seam in the remote Altai Mountains harbors a hydrogen-driven thermophilic microbial community.</title>
        <authorList>
            <person name="Kadnikov V.V."/>
            <person name="Mardanov A.V."/>
            <person name="Ivasenko D.A."/>
            <person name="Antsiferov D.V."/>
            <person name="Beletsky A.V."/>
            <person name="Karnachuk O.V."/>
            <person name="Ravin N.V."/>
        </authorList>
    </citation>
    <scope>NUCLEOTIDE SEQUENCE [LARGE SCALE GENOMIC DNA]</scope>
</reference>
<comment type="similarity">
    <text evidence="2">Belongs to the 5'-nucleotidase family.</text>
</comment>
<dbReference type="GO" id="GO:0009166">
    <property type="term" value="P:nucleotide catabolic process"/>
    <property type="evidence" value="ECO:0007669"/>
    <property type="project" value="InterPro"/>
</dbReference>
<dbReference type="PRINTS" id="PR01607">
    <property type="entry name" value="APYRASEFAMLY"/>
</dbReference>
<evidence type="ECO:0000259" key="4">
    <source>
        <dbReference type="Pfam" id="PF02872"/>
    </source>
</evidence>
<organism evidence="5 6">
    <name type="scientific">Candidatus Carbonibacillus altaicus</name>
    <dbReference type="NCBI Taxonomy" id="2163959"/>
    <lineage>
        <taxon>Bacteria</taxon>
        <taxon>Bacillati</taxon>
        <taxon>Bacillota</taxon>
        <taxon>Bacilli</taxon>
        <taxon>Bacillales</taxon>
        <taxon>Candidatus Carbonibacillus</taxon>
    </lineage>
</organism>
<evidence type="ECO:0000256" key="1">
    <source>
        <dbReference type="ARBA" id="ARBA00022729"/>
    </source>
</evidence>
<sequence>MSSEKKLTILQQNDLHGYLLSHPEGFYDGAGRLSFAEAGGLARIAALVSELRNMHGEPLLFIDGGDLFHGTGYAVEQKGQMIQEAYQSLNLDVFVPGNWDFAYGSERLQTLAQKVAQHALSANVTFASDGRPYLPPYAIIERTGLTLGLIGLSYGHETVTMPGKFSDGLRFTLGEQELKKYIWELTGAGVDLIIVVSHMGFPADVALAQKVDGIDLILSAHSHDRILEPVRVHDTLIVQSGAHGSFLTELVLTLLPGEKGRMRSKKIIAHAEHRLIPLLSHLPEDPSVAAHVARLTQEYRERKAEPIGEVRTPLHRLSLLSAPMDRLLTDAYKWRTRVDVAFSHAWRYGVPVLPGTIRAQHLDEIIPTNPFVFTAEIDGYTLRDALEHNLEQVFSRDPLQQKGGYVIRTSGLVMTIKPYNPLGQRIQELLIGGKAWQGSKMYRIAGAGEQILKGYAFERSMTGEKAHDVLRAYFAAHGPIEVDERTNVIAV</sequence>
<dbReference type="SUPFAM" id="SSF55816">
    <property type="entry name" value="5'-nucleotidase (syn. UDP-sugar hydrolase), C-terminal domain"/>
    <property type="match status" value="1"/>
</dbReference>
<evidence type="ECO:0000313" key="5">
    <source>
        <dbReference type="EMBL" id="PTQ55381.1"/>
    </source>
</evidence>
<proteinExistence type="inferred from homology"/>
<dbReference type="Gene3D" id="3.90.780.10">
    <property type="entry name" value="5'-Nucleotidase, C-terminal domain"/>
    <property type="match status" value="1"/>
</dbReference>
<dbReference type="GO" id="GO:0030288">
    <property type="term" value="C:outer membrane-bounded periplasmic space"/>
    <property type="evidence" value="ECO:0007669"/>
    <property type="project" value="TreeGrafter"/>
</dbReference>
<gene>
    <name evidence="5" type="ORF">BSOLF_2271</name>
</gene>
<dbReference type="InterPro" id="IPR006179">
    <property type="entry name" value="5_nucleotidase/apyrase"/>
</dbReference>
<evidence type="ECO:0000313" key="6">
    <source>
        <dbReference type="Proteomes" id="UP000244338"/>
    </source>
</evidence>
<dbReference type="PANTHER" id="PTHR11575:SF42">
    <property type="entry name" value="SULFUR OXIDATION PROTEIN SOXB"/>
    <property type="match status" value="1"/>
</dbReference>
<evidence type="ECO:0000259" key="3">
    <source>
        <dbReference type="Pfam" id="PF00149"/>
    </source>
</evidence>
<dbReference type="Pfam" id="PF02872">
    <property type="entry name" value="5_nucleotid_C"/>
    <property type="match status" value="1"/>
</dbReference>
<dbReference type="EMBL" id="PEBX01000126">
    <property type="protein sequence ID" value="PTQ55381.1"/>
    <property type="molecule type" value="Genomic_DNA"/>
</dbReference>
<protein>
    <submittedName>
        <fullName evidence="5">5'-nucleotidase</fullName>
    </submittedName>
</protein>
<keyword evidence="2" id="KW-0547">Nucleotide-binding</keyword>
<dbReference type="SUPFAM" id="SSF56300">
    <property type="entry name" value="Metallo-dependent phosphatases"/>
    <property type="match status" value="1"/>
</dbReference>
<dbReference type="GO" id="GO:0000166">
    <property type="term" value="F:nucleotide binding"/>
    <property type="evidence" value="ECO:0007669"/>
    <property type="project" value="UniProtKB-KW"/>
</dbReference>